<dbReference type="AlphaFoldDB" id="A0AAV6P5V4"/>
<accession>A0AAV6P5V4</accession>
<feature type="non-terminal residue" evidence="1">
    <location>
        <position position="1"/>
    </location>
</feature>
<organism evidence="1 2">
    <name type="scientific">Cucurbita argyrosperma subsp. sororia</name>
    <dbReference type="NCBI Taxonomy" id="37648"/>
    <lineage>
        <taxon>Eukaryota</taxon>
        <taxon>Viridiplantae</taxon>
        <taxon>Streptophyta</taxon>
        <taxon>Embryophyta</taxon>
        <taxon>Tracheophyta</taxon>
        <taxon>Spermatophyta</taxon>
        <taxon>Magnoliopsida</taxon>
        <taxon>eudicotyledons</taxon>
        <taxon>Gunneridae</taxon>
        <taxon>Pentapetalae</taxon>
        <taxon>rosids</taxon>
        <taxon>fabids</taxon>
        <taxon>Cucurbitales</taxon>
        <taxon>Cucurbitaceae</taxon>
        <taxon>Cucurbiteae</taxon>
        <taxon>Cucurbita</taxon>
    </lineage>
</organism>
<sequence length="88" mass="9891">MFGSDRPWNLGLRSLTAAAGEWGEFRAHSIFRLSLSPQDSVFVRPARDSVFVRSFGGRTPFSFVQRRHSVFVRRGSLFVHPAAAVRPS</sequence>
<protein>
    <submittedName>
        <fullName evidence="1">Uncharacterized protein</fullName>
    </submittedName>
</protein>
<reference evidence="1 2" key="1">
    <citation type="journal article" date="2021" name="Hortic Res">
        <title>The domestication of Cucurbita argyrosperma as revealed by the genome of its wild relative.</title>
        <authorList>
            <person name="Barrera-Redondo J."/>
            <person name="Sanchez-de la Vega G."/>
            <person name="Aguirre-Liguori J.A."/>
            <person name="Castellanos-Morales G."/>
            <person name="Gutierrez-Guerrero Y.T."/>
            <person name="Aguirre-Dugua X."/>
            <person name="Aguirre-Planter E."/>
            <person name="Tenaillon M.I."/>
            <person name="Lira-Saade R."/>
            <person name="Eguiarte L.E."/>
        </authorList>
    </citation>
    <scope>NUCLEOTIDE SEQUENCE [LARGE SCALE GENOMIC DNA]</scope>
    <source>
        <strain evidence="1">JBR-2021</strain>
    </source>
</reference>
<comment type="caution">
    <text evidence="1">The sequence shown here is derived from an EMBL/GenBank/DDBJ whole genome shotgun (WGS) entry which is preliminary data.</text>
</comment>
<proteinExistence type="predicted"/>
<dbReference type="EMBL" id="JAGKQH010000001">
    <property type="protein sequence ID" value="KAG6607431.1"/>
    <property type="molecule type" value="Genomic_DNA"/>
</dbReference>
<name>A0AAV6P5V4_9ROSI</name>
<keyword evidence="2" id="KW-1185">Reference proteome</keyword>
<gene>
    <name evidence="1" type="ORF">SDJN03_00773</name>
</gene>
<evidence type="ECO:0000313" key="2">
    <source>
        <dbReference type="Proteomes" id="UP000685013"/>
    </source>
</evidence>
<evidence type="ECO:0000313" key="1">
    <source>
        <dbReference type="EMBL" id="KAG6607431.1"/>
    </source>
</evidence>
<dbReference type="Proteomes" id="UP000685013">
    <property type="component" value="Chromosome 1"/>
</dbReference>